<dbReference type="EMBL" id="CM000147">
    <property type="protein sequence ID" value="EEE50989.1"/>
    <property type="molecule type" value="Genomic_DNA"/>
</dbReference>
<protein>
    <submittedName>
        <fullName evidence="1">Uncharacterized protein</fullName>
    </submittedName>
</protein>
<organism evidence="1">
    <name type="scientific">Oryza sativa subsp. japonica</name>
    <name type="common">Rice</name>
    <dbReference type="NCBI Taxonomy" id="39947"/>
    <lineage>
        <taxon>Eukaryota</taxon>
        <taxon>Viridiplantae</taxon>
        <taxon>Streptophyta</taxon>
        <taxon>Embryophyta</taxon>
        <taxon>Tracheophyta</taxon>
        <taxon>Spermatophyta</taxon>
        <taxon>Magnoliopsida</taxon>
        <taxon>Liliopsida</taxon>
        <taxon>Poales</taxon>
        <taxon>Poaceae</taxon>
        <taxon>BOP clade</taxon>
        <taxon>Oryzoideae</taxon>
        <taxon>Oryzeae</taxon>
        <taxon>Oryzinae</taxon>
        <taxon>Oryza</taxon>
        <taxon>Oryza sativa</taxon>
    </lineage>
</organism>
<dbReference type="AlphaFoldDB" id="B9G5U2"/>
<reference evidence="1" key="2">
    <citation type="submission" date="2008-12" db="EMBL/GenBank/DDBJ databases">
        <title>Improved gene annotation of the rice (Oryza sativa) genomes.</title>
        <authorList>
            <person name="Wang J."/>
            <person name="Li R."/>
            <person name="Fan W."/>
            <person name="Huang Q."/>
            <person name="Zhang J."/>
            <person name="Zhou Y."/>
            <person name="Hu Y."/>
            <person name="Zi S."/>
            <person name="Li J."/>
            <person name="Ni P."/>
            <person name="Zheng H."/>
            <person name="Zhang Y."/>
            <person name="Zhao M."/>
            <person name="Hao Q."/>
            <person name="McDermott J."/>
            <person name="Samudrala R."/>
            <person name="Kristiansen K."/>
            <person name="Wong G.K.-S."/>
        </authorList>
    </citation>
    <scope>NUCLEOTIDE SEQUENCE</scope>
</reference>
<reference evidence="1" key="1">
    <citation type="journal article" date="2005" name="PLoS Biol.">
        <title>The genomes of Oryza sativa: a history of duplications.</title>
        <authorList>
            <person name="Yu J."/>
            <person name="Wang J."/>
            <person name="Lin W."/>
            <person name="Li S."/>
            <person name="Li H."/>
            <person name="Zhou J."/>
            <person name="Ni P."/>
            <person name="Dong W."/>
            <person name="Hu S."/>
            <person name="Zeng C."/>
            <person name="Zhang J."/>
            <person name="Zhang Y."/>
            <person name="Li R."/>
            <person name="Xu Z."/>
            <person name="Li S."/>
            <person name="Li X."/>
            <person name="Zheng H."/>
            <person name="Cong L."/>
            <person name="Lin L."/>
            <person name="Yin J."/>
            <person name="Geng J."/>
            <person name="Li G."/>
            <person name="Shi J."/>
            <person name="Liu J."/>
            <person name="Lv H."/>
            <person name="Li J."/>
            <person name="Wang J."/>
            <person name="Deng Y."/>
            <person name="Ran L."/>
            <person name="Shi X."/>
            <person name="Wang X."/>
            <person name="Wu Q."/>
            <person name="Li C."/>
            <person name="Ren X."/>
            <person name="Wang J."/>
            <person name="Wang X."/>
            <person name="Li D."/>
            <person name="Liu D."/>
            <person name="Zhang X."/>
            <person name="Ji Z."/>
            <person name="Zhao W."/>
            <person name="Sun Y."/>
            <person name="Zhang Z."/>
            <person name="Bao J."/>
            <person name="Han Y."/>
            <person name="Dong L."/>
            <person name="Ji J."/>
            <person name="Chen P."/>
            <person name="Wu S."/>
            <person name="Liu J."/>
            <person name="Xiao Y."/>
            <person name="Bu D."/>
            <person name="Tan J."/>
            <person name="Yang L."/>
            <person name="Ye C."/>
            <person name="Zhang J."/>
            <person name="Xu J."/>
            <person name="Zhou Y."/>
            <person name="Yu Y."/>
            <person name="Zhang B."/>
            <person name="Zhuang S."/>
            <person name="Wei H."/>
            <person name="Liu B."/>
            <person name="Lei M."/>
            <person name="Yu H."/>
            <person name="Li Y."/>
            <person name="Xu H."/>
            <person name="Wei S."/>
            <person name="He X."/>
            <person name="Fang L."/>
            <person name="Zhang Z."/>
            <person name="Zhang Y."/>
            <person name="Huang X."/>
            <person name="Su Z."/>
            <person name="Tong W."/>
            <person name="Li J."/>
            <person name="Tong Z."/>
            <person name="Li S."/>
            <person name="Ye J."/>
            <person name="Wang L."/>
            <person name="Fang L."/>
            <person name="Lei T."/>
            <person name="Chen C."/>
            <person name="Chen H."/>
            <person name="Xu Z."/>
            <person name="Li H."/>
            <person name="Huang H."/>
            <person name="Zhang F."/>
            <person name="Xu H."/>
            <person name="Li N."/>
            <person name="Zhao C."/>
            <person name="Li S."/>
            <person name="Dong L."/>
            <person name="Huang Y."/>
            <person name="Li L."/>
            <person name="Xi Y."/>
            <person name="Qi Q."/>
            <person name="Li W."/>
            <person name="Zhang B."/>
            <person name="Hu W."/>
            <person name="Zhang Y."/>
            <person name="Tian X."/>
            <person name="Jiao Y."/>
            <person name="Liang X."/>
            <person name="Jin J."/>
            <person name="Gao L."/>
            <person name="Zheng W."/>
            <person name="Hao B."/>
            <person name="Liu S."/>
            <person name="Wang W."/>
            <person name="Yuan L."/>
            <person name="Cao M."/>
            <person name="McDermott J."/>
            <person name="Samudrala R."/>
            <person name="Wang J."/>
            <person name="Wong G.K."/>
            <person name="Yang H."/>
        </authorList>
    </citation>
    <scope>NUCLEOTIDE SEQUENCE [LARGE SCALE GENOMIC DNA]</scope>
</reference>
<proteinExistence type="predicted"/>
<name>B9G5U2_ORYSJ</name>
<gene>
    <name evidence="1" type="ORF">OsJ_31594</name>
</gene>
<evidence type="ECO:0000313" key="1">
    <source>
        <dbReference type="EMBL" id="EEE50989.1"/>
    </source>
</evidence>
<sequence length="131" mass="14964">MNYLFGPRDLMPVVNVVVCIGCDPFTDWLLGQHERDAAVHRCHRRSRPWPEPMLSPVAAEAEVIPFRRRTPPLTPLEPRIHGRMALPANIVDKDREDQGGCSYEYKSCSDAIKSATDSHIHKAYFTWVHTL</sequence>
<accession>B9G5U2</accession>
<dbReference type="Proteomes" id="UP000007752">
    <property type="component" value="Chromosome 10"/>
</dbReference>